<reference evidence="1 2" key="1">
    <citation type="submission" date="2019-03" db="EMBL/GenBank/DDBJ databases">
        <title>Genomic Encyclopedia of Archaeal and Bacterial Type Strains, Phase II (KMG-II): from individual species to whole genera.</title>
        <authorList>
            <person name="Goeker M."/>
        </authorList>
    </citation>
    <scope>NUCLEOTIDE SEQUENCE [LARGE SCALE GENOMIC DNA]</scope>
    <source>
        <strain evidence="1 2">DSM 25233</strain>
    </source>
</reference>
<accession>A0A4R7K8L3</accession>
<comment type="caution">
    <text evidence="1">The sequence shown here is derived from an EMBL/GenBank/DDBJ whole genome shotgun (WGS) entry which is preliminary data.</text>
</comment>
<evidence type="ECO:0000313" key="2">
    <source>
        <dbReference type="Proteomes" id="UP000294749"/>
    </source>
</evidence>
<dbReference type="EMBL" id="SOAY01000010">
    <property type="protein sequence ID" value="TDT47032.1"/>
    <property type="molecule type" value="Genomic_DNA"/>
</dbReference>
<dbReference type="InterPro" id="IPR011032">
    <property type="entry name" value="GroES-like_sf"/>
</dbReference>
<dbReference type="Proteomes" id="UP000294749">
    <property type="component" value="Unassembled WGS sequence"/>
</dbReference>
<gene>
    <name evidence="1" type="ORF">CLV90_1101</name>
</gene>
<dbReference type="Gene3D" id="3.90.180.10">
    <property type="entry name" value="Medium-chain alcohol dehydrogenases, catalytic domain"/>
    <property type="match status" value="1"/>
</dbReference>
<keyword evidence="2" id="KW-1185">Reference proteome</keyword>
<dbReference type="SUPFAM" id="SSF50129">
    <property type="entry name" value="GroES-like"/>
    <property type="match status" value="1"/>
</dbReference>
<name>A0A4R7K8L3_9FLAO</name>
<dbReference type="AlphaFoldDB" id="A0A4R7K8L3"/>
<organism evidence="1 2">
    <name type="scientific">Maribacter spongiicola</name>
    <dbReference type="NCBI Taxonomy" id="1206753"/>
    <lineage>
        <taxon>Bacteria</taxon>
        <taxon>Pseudomonadati</taxon>
        <taxon>Bacteroidota</taxon>
        <taxon>Flavobacteriia</taxon>
        <taxon>Flavobacteriales</taxon>
        <taxon>Flavobacteriaceae</taxon>
        <taxon>Maribacter</taxon>
    </lineage>
</organism>
<protein>
    <submittedName>
        <fullName evidence="1">Uncharacterized protein</fullName>
    </submittedName>
</protein>
<evidence type="ECO:0000313" key="1">
    <source>
        <dbReference type="EMBL" id="TDT47032.1"/>
    </source>
</evidence>
<sequence length="52" mass="5837">MSKIWGVENLVLSNVKKPIPKDSEVLIKTCATSVTTSDVLIRRMNEISIYKS</sequence>
<proteinExistence type="predicted"/>